<name>A0AAE0L1A1_9CHLO</name>
<feature type="compositionally biased region" description="Gly residues" evidence="1">
    <location>
        <begin position="106"/>
        <end position="117"/>
    </location>
</feature>
<feature type="compositionally biased region" description="Polar residues" evidence="1">
    <location>
        <begin position="60"/>
        <end position="69"/>
    </location>
</feature>
<evidence type="ECO:0000256" key="1">
    <source>
        <dbReference type="SAM" id="MobiDB-lite"/>
    </source>
</evidence>
<gene>
    <name evidence="2" type="ORF">CYMTET_23266</name>
</gene>
<comment type="caution">
    <text evidence="2">The sequence shown here is derived from an EMBL/GenBank/DDBJ whole genome shotgun (WGS) entry which is preliminary data.</text>
</comment>
<organism evidence="2 3">
    <name type="scientific">Cymbomonas tetramitiformis</name>
    <dbReference type="NCBI Taxonomy" id="36881"/>
    <lineage>
        <taxon>Eukaryota</taxon>
        <taxon>Viridiplantae</taxon>
        <taxon>Chlorophyta</taxon>
        <taxon>Pyramimonadophyceae</taxon>
        <taxon>Pyramimonadales</taxon>
        <taxon>Pyramimonadaceae</taxon>
        <taxon>Cymbomonas</taxon>
    </lineage>
</organism>
<accession>A0AAE0L1A1</accession>
<evidence type="ECO:0000313" key="2">
    <source>
        <dbReference type="EMBL" id="KAK3268217.1"/>
    </source>
</evidence>
<dbReference type="Proteomes" id="UP001190700">
    <property type="component" value="Unassembled WGS sequence"/>
</dbReference>
<feature type="compositionally biased region" description="Polar residues" evidence="1">
    <location>
        <begin position="161"/>
        <end position="170"/>
    </location>
</feature>
<proteinExistence type="predicted"/>
<feature type="compositionally biased region" description="Polar residues" evidence="1">
    <location>
        <begin position="26"/>
        <end position="35"/>
    </location>
</feature>
<feature type="compositionally biased region" description="Basic and acidic residues" evidence="1">
    <location>
        <begin position="123"/>
        <end position="138"/>
    </location>
</feature>
<reference evidence="2 3" key="1">
    <citation type="journal article" date="2015" name="Genome Biol. Evol.">
        <title>Comparative Genomics of a Bacterivorous Green Alga Reveals Evolutionary Causalities and Consequences of Phago-Mixotrophic Mode of Nutrition.</title>
        <authorList>
            <person name="Burns J.A."/>
            <person name="Paasch A."/>
            <person name="Narechania A."/>
            <person name="Kim E."/>
        </authorList>
    </citation>
    <scope>NUCLEOTIDE SEQUENCE [LARGE SCALE GENOMIC DNA]</scope>
    <source>
        <strain evidence="2 3">PLY_AMNH</strain>
    </source>
</reference>
<feature type="region of interest" description="Disordered" evidence="1">
    <location>
        <begin position="1"/>
        <end position="170"/>
    </location>
</feature>
<evidence type="ECO:0000313" key="3">
    <source>
        <dbReference type="Proteomes" id="UP001190700"/>
    </source>
</evidence>
<sequence>MLEQQEDEEMLQIQEAEEQHEPWEAMNQTTHNQEGNPPPTGVSPQPSNEEGIFERLNKLVEQQETPQGEQNEEDIFERLNELIEQQETARGIGGKTASPPQQSHGGVQGPCDAGGPGAQNKVEPTKARYDKPQNEKQKSPPGQRGASHQKLAEQKDGTPQGGQSTTPNSE</sequence>
<dbReference type="AlphaFoldDB" id="A0AAE0L1A1"/>
<protein>
    <submittedName>
        <fullName evidence="2">Uncharacterized protein</fullName>
    </submittedName>
</protein>
<feature type="compositionally biased region" description="Acidic residues" evidence="1">
    <location>
        <begin position="1"/>
        <end position="16"/>
    </location>
</feature>
<dbReference type="EMBL" id="LGRX02011957">
    <property type="protein sequence ID" value="KAK3268217.1"/>
    <property type="molecule type" value="Genomic_DNA"/>
</dbReference>
<keyword evidence="3" id="KW-1185">Reference proteome</keyword>